<feature type="transmembrane region" description="Helical" evidence="1">
    <location>
        <begin position="372"/>
        <end position="391"/>
    </location>
</feature>
<dbReference type="InterPro" id="IPR051533">
    <property type="entry name" value="WaaL-like"/>
</dbReference>
<gene>
    <name evidence="2" type="ORF">FF36_00681</name>
</gene>
<feature type="transmembrane region" description="Helical" evidence="1">
    <location>
        <begin position="140"/>
        <end position="159"/>
    </location>
</feature>
<evidence type="ECO:0000313" key="2">
    <source>
        <dbReference type="EMBL" id="KJE25069.1"/>
    </source>
</evidence>
<evidence type="ECO:0000313" key="3">
    <source>
        <dbReference type="Proteomes" id="UP000032545"/>
    </source>
</evidence>
<feature type="transmembrane region" description="Helical" evidence="1">
    <location>
        <begin position="343"/>
        <end position="365"/>
    </location>
</feature>
<keyword evidence="1" id="KW-0472">Membrane</keyword>
<sequence>MVASAPSRTWVPLSAKVVDSKEYREFGWTFPSIALVLFSTVSPLTSYLPHLMQVFPPAVILLGWWALTGYRARPEPNRLDLLWALASCCLLAWLLFRTVYSVSPNSSIRWSFGLVLGAVAPIWAGRRIGRHTYLLLRRTFLVLGLTIGIGSCAEQILHFNPFSGFYARTAISSVQHWSVYRSQATFSHPLIDGTFLAAASTFSFFAAVEEPRQTRWLPLSACVASSAGLLCTVSRSCIVAAAVGIALGMVPLVLGGRSRPGVKLLVLSGVSLGAYLISRFPLLANRSDSTEARQSSIYRESVYTLAPQVASLYGDLGSGAGTSGKIVSNLGYKYLIESSPLQLLISIGVPGLATLLMFLALPILMALRERNLGAAAALVAFVVSSSGFEYWESNPNAFALFGLLGLLCWRPSATREVV</sequence>
<dbReference type="PANTHER" id="PTHR37422">
    <property type="entry name" value="TEICHURONIC ACID BIOSYNTHESIS PROTEIN TUAE"/>
    <property type="match status" value="1"/>
</dbReference>
<evidence type="ECO:0000256" key="1">
    <source>
        <dbReference type="SAM" id="Phobius"/>
    </source>
</evidence>
<feature type="transmembrane region" description="Helical" evidence="1">
    <location>
        <begin position="26"/>
        <end position="44"/>
    </location>
</feature>
<dbReference type="PATRIC" id="fig|1502723.3.peg.2298"/>
<feature type="transmembrane region" description="Helical" evidence="1">
    <location>
        <begin position="79"/>
        <end position="96"/>
    </location>
</feature>
<name>A0A0D8BM47_9ACTN</name>
<reference evidence="3" key="1">
    <citation type="submission" date="2015-02" db="EMBL/GenBank/DDBJ databases">
        <title>Draft Genome of Frankia sp. CpI1-S.</title>
        <authorList>
            <person name="Oshone R.T."/>
            <person name="Ngom M."/>
            <person name="Ghodhbane-Gtari F."/>
            <person name="Gtari M."/>
            <person name="Morris K."/>
            <person name="Thomas K."/>
            <person name="Sen A."/>
            <person name="Tisa L.S."/>
        </authorList>
    </citation>
    <scope>NUCLEOTIDE SEQUENCE [LARGE SCALE GENOMIC DNA]</scope>
    <source>
        <strain evidence="3">CpI1-S</strain>
    </source>
</reference>
<accession>A0A0D8BM47</accession>
<feature type="transmembrane region" description="Helical" evidence="1">
    <location>
        <begin position="261"/>
        <end position="278"/>
    </location>
</feature>
<keyword evidence="1" id="KW-1133">Transmembrane helix</keyword>
<dbReference type="EMBL" id="JYFN01000003">
    <property type="protein sequence ID" value="KJE25069.1"/>
    <property type="molecule type" value="Genomic_DNA"/>
</dbReference>
<organism evidence="2 3">
    <name type="scientific">Frankia torreyi</name>
    <dbReference type="NCBI Taxonomy" id="1856"/>
    <lineage>
        <taxon>Bacteria</taxon>
        <taxon>Bacillati</taxon>
        <taxon>Actinomycetota</taxon>
        <taxon>Actinomycetes</taxon>
        <taxon>Frankiales</taxon>
        <taxon>Frankiaceae</taxon>
        <taxon>Frankia</taxon>
    </lineage>
</organism>
<protein>
    <submittedName>
        <fullName evidence="2">O-antigen ligase like membrane protein</fullName>
    </submittedName>
</protein>
<comment type="caution">
    <text evidence="2">The sequence shown here is derived from an EMBL/GenBank/DDBJ whole genome shotgun (WGS) entry which is preliminary data.</text>
</comment>
<dbReference type="PANTHER" id="PTHR37422:SF23">
    <property type="entry name" value="TEICHURONIC ACID BIOSYNTHESIS PROTEIN TUAE"/>
    <property type="match status" value="1"/>
</dbReference>
<keyword evidence="3" id="KW-1185">Reference proteome</keyword>
<keyword evidence="1" id="KW-0812">Transmembrane</keyword>
<dbReference type="Proteomes" id="UP000032545">
    <property type="component" value="Unassembled WGS sequence"/>
</dbReference>
<dbReference type="AlphaFoldDB" id="A0A0D8BM47"/>
<proteinExistence type="predicted"/>
<feature type="transmembrane region" description="Helical" evidence="1">
    <location>
        <begin position="233"/>
        <end position="254"/>
    </location>
</feature>
<feature type="transmembrane region" description="Helical" evidence="1">
    <location>
        <begin position="50"/>
        <end position="67"/>
    </location>
</feature>
<reference evidence="2 3" key="2">
    <citation type="journal article" date="2016" name="Genome Announc.">
        <title>Permanent Draft Genome Sequences for Two Variants of Frankia sp. Strain CpI1, the First Frankia Strain Isolated from Root Nodules of Comptonia peregrina.</title>
        <authorList>
            <person name="Oshone R."/>
            <person name="Hurst S.G.IV."/>
            <person name="Abebe-Akele F."/>
            <person name="Simpson S."/>
            <person name="Morris K."/>
            <person name="Thomas W.K."/>
            <person name="Tisa L.S."/>
        </authorList>
    </citation>
    <scope>NUCLEOTIDE SEQUENCE [LARGE SCALE GENOMIC DNA]</scope>
    <source>
        <strain evidence="3">CpI1-S</strain>
    </source>
</reference>
<keyword evidence="2" id="KW-0436">Ligase</keyword>
<dbReference type="GO" id="GO:0016874">
    <property type="term" value="F:ligase activity"/>
    <property type="evidence" value="ECO:0007669"/>
    <property type="project" value="UniProtKB-KW"/>
</dbReference>
<feature type="transmembrane region" description="Helical" evidence="1">
    <location>
        <begin position="108"/>
        <end position="128"/>
    </location>
</feature>